<reference evidence="7" key="1">
    <citation type="journal article" date="2020" name="Stud. Mycol.">
        <title>101 Dothideomycetes genomes: a test case for predicting lifestyles and emergence of pathogens.</title>
        <authorList>
            <person name="Haridas S."/>
            <person name="Albert R."/>
            <person name="Binder M."/>
            <person name="Bloem J."/>
            <person name="Labutti K."/>
            <person name="Salamov A."/>
            <person name="Andreopoulos B."/>
            <person name="Baker S."/>
            <person name="Barry K."/>
            <person name="Bills G."/>
            <person name="Bluhm B."/>
            <person name="Cannon C."/>
            <person name="Castanera R."/>
            <person name="Culley D."/>
            <person name="Daum C."/>
            <person name="Ezra D."/>
            <person name="Gonzalez J."/>
            <person name="Henrissat B."/>
            <person name="Kuo A."/>
            <person name="Liang C."/>
            <person name="Lipzen A."/>
            <person name="Lutzoni F."/>
            <person name="Magnuson J."/>
            <person name="Mondo S."/>
            <person name="Nolan M."/>
            <person name="Ohm R."/>
            <person name="Pangilinan J."/>
            <person name="Park H.-J."/>
            <person name="Ramirez L."/>
            <person name="Alfaro M."/>
            <person name="Sun H."/>
            <person name="Tritt A."/>
            <person name="Yoshinaga Y."/>
            <person name="Zwiers L.-H."/>
            <person name="Turgeon B."/>
            <person name="Goodwin S."/>
            <person name="Spatafora J."/>
            <person name="Crous P."/>
            <person name="Grigoriev I."/>
        </authorList>
    </citation>
    <scope>NUCLEOTIDE SEQUENCE</scope>
    <source>
        <strain evidence="7">CBS 279.74</strain>
    </source>
</reference>
<organism evidence="7 8">
    <name type="scientific">Pleomassaria siparia CBS 279.74</name>
    <dbReference type="NCBI Taxonomy" id="1314801"/>
    <lineage>
        <taxon>Eukaryota</taxon>
        <taxon>Fungi</taxon>
        <taxon>Dikarya</taxon>
        <taxon>Ascomycota</taxon>
        <taxon>Pezizomycotina</taxon>
        <taxon>Dothideomycetes</taxon>
        <taxon>Pleosporomycetidae</taxon>
        <taxon>Pleosporales</taxon>
        <taxon>Pleomassariaceae</taxon>
        <taxon>Pleomassaria</taxon>
    </lineage>
</organism>
<dbReference type="InterPro" id="IPR043145">
    <property type="entry name" value="Znf_ZZ_sf"/>
</dbReference>
<evidence type="ECO:0000313" key="7">
    <source>
        <dbReference type="EMBL" id="KAF2705554.1"/>
    </source>
</evidence>
<proteinExistence type="predicted"/>
<dbReference type="PROSITE" id="PS50135">
    <property type="entry name" value="ZF_ZZ_2"/>
    <property type="match status" value="1"/>
</dbReference>
<feature type="region of interest" description="Disordered" evidence="5">
    <location>
        <begin position="101"/>
        <end position="127"/>
    </location>
</feature>
<dbReference type="SUPFAM" id="SSF57850">
    <property type="entry name" value="RING/U-box"/>
    <property type="match status" value="1"/>
</dbReference>
<keyword evidence="1" id="KW-0479">Metal-binding</keyword>
<feature type="compositionally biased region" description="Low complexity" evidence="5">
    <location>
        <begin position="107"/>
        <end position="119"/>
    </location>
</feature>
<evidence type="ECO:0000256" key="4">
    <source>
        <dbReference type="PROSITE-ProRule" id="PRU00228"/>
    </source>
</evidence>
<dbReference type="InterPro" id="IPR000433">
    <property type="entry name" value="Znf_ZZ"/>
</dbReference>
<evidence type="ECO:0000256" key="5">
    <source>
        <dbReference type="SAM" id="MobiDB-lite"/>
    </source>
</evidence>
<evidence type="ECO:0000256" key="3">
    <source>
        <dbReference type="ARBA" id="ARBA00022833"/>
    </source>
</evidence>
<protein>
    <recommendedName>
        <fullName evidence="6">ZZ-type domain-containing protein</fullName>
    </recommendedName>
</protein>
<evidence type="ECO:0000259" key="6">
    <source>
        <dbReference type="PROSITE" id="PS50135"/>
    </source>
</evidence>
<dbReference type="PANTHER" id="PTHR20930:SF0">
    <property type="entry name" value="PROTEIN ILRUN"/>
    <property type="match status" value="1"/>
</dbReference>
<evidence type="ECO:0000313" key="8">
    <source>
        <dbReference type="Proteomes" id="UP000799428"/>
    </source>
</evidence>
<dbReference type="Gene3D" id="3.30.60.90">
    <property type="match status" value="1"/>
</dbReference>
<keyword evidence="2 4" id="KW-0863">Zinc-finger</keyword>
<dbReference type="Proteomes" id="UP000799428">
    <property type="component" value="Unassembled WGS sequence"/>
</dbReference>
<sequence length="561" mass="62622">MSSPTQQYRYQYPGYVGQPYQDTESMPQPDHRSSQAYPTQYYQNPVKYLQPHKGAPASFVAELSGSTPSIAPVTPARPAITPDQQLIEDEQLAQKLQQMEVNEANAQSRSNSNLSQRSSTIGAPTTLQNPASQAYQLDQLMRPHSLSASPAPTYGAHLSPLHSPSLLPEMVVGSQPELVPAAAHGTRYSQEDFSLFPEVVSASPQFSSQPEFASAPDPAFLSAYVEQNREVPYPPQWLLPPIISTLYSVFERAPKVDFLEPPETQIWRTTRFSKTGRNPPPPAFTFRFKARGGTFRDPQHTWTMTSPSSAKSDAWSYHLRRDKHTGMRKEEGLRAPRSRMEILTTYVSALNYDSLRFHGNDGRLYMWVTQAPLGLAEGSRYDTLRHALFVADPRSGTQDPLYGQIVADHTYWDGFVDTADVHAGTRCAGCSAEPINGLRWKCKTCPDHDICETCRLSSFSITPACKFTLVNLPDETLHIRNPAVEASMVVATLQVMKDWEMHTLRERRGMDPHGFKATVDATREGDLGRMRHWKASDFHGHGAKAEDAYGTIMKAVDCMSV</sequence>
<dbReference type="EMBL" id="MU005778">
    <property type="protein sequence ID" value="KAF2705554.1"/>
    <property type="molecule type" value="Genomic_DNA"/>
</dbReference>
<name>A0A6G1JY66_9PLEO</name>
<dbReference type="AlphaFoldDB" id="A0A6G1JY66"/>
<dbReference type="PANTHER" id="PTHR20930">
    <property type="entry name" value="OVARIAN CARCINOMA ANTIGEN CA125-RELATED"/>
    <property type="match status" value="1"/>
</dbReference>
<evidence type="ECO:0000256" key="1">
    <source>
        <dbReference type="ARBA" id="ARBA00022723"/>
    </source>
</evidence>
<dbReference type="SMART" id="SM00291">
    <property type="entry name" value="ZnF_ZZ"/>
    <property type="match status" value="1"/>
</dbReference>
<dbReference type="GO" id="GO:0008270">
    <property type="term" value="F:zinc ion binding"/>
    <property type="evidence" value="ECO:0007669"/>
    <property type="project" value="UniProtKB-KW"/>
</dbReference>
<keyword evidence="8" id="KW-1185">Reference proteome</keyword>
<keyword evidence="3" id="KW-0862">Zinc</keyword>
<feature type="domain" description="ZZ-type" evidence="6">
    <location>
        <begin position="422"/>
        <end position="475"/>
    </location>
</feature>
<dbReference type="OrthoDB" id="661148at2759"/>
<evidence type="ECO:0000256" key="2">
    <source>
        <dbReference type="ARBA" id="ARBA00022771"/>
    </source>
</evidence>
<gene>
    <name evidence="7" type="ORF">K504DRAFT_460280</name>
</gene>
<feature type="region of interest" description="Disordered" evidence="5">
    <location>
        <begin position="1"/>
        <end position="40"/>
    </location>
</feature>
<accession>A0A6G1JY66</accession>
<dbReference type="Pfam" id="PF00569">
    <property type="entry name" value="ZZ"/>
    <property type="match status" value="1"/>
</dbReference>
<feature type="compositionally biased region" description="Low complexity" evidence="5">
    <location>
        <begin position="1"/>
        <end position="21"/>
    </location>
</feature>